<sequence>MVHIINGEIVQDDDPRVKARMQPQAGSGSAYPRRNVAGFGGAAAPQQGPPSGAPGPAGPSPVQNLARQLGLEGTITIPGFLGFPPRPVEKIHLAIAAVVGLLFGWRALALMAFFFVLSMQSAPRAPQPPPQQRPH</sequence>
<keyword evidence="4" id="KW-1185">Reference proteome</keyword>
<evidence type="ECO:0000313" key="4">
    <source>
        <dbReference type="Proteomes" id="UP001146120"/>
    </source>
</evidence>
<dbReference type="Proteomes" id="UP001146120">
    <property type="component" value="Unassembled WGS sequence"/>
</dbReference>
<keyword evidence="2" id="KW-1133">Transmembrane helix</keyword>
<dbReference type="PANTHER" id="PTHR33690">
    <property type="entry name" value="DUF4605 DOMAIN-CONTAINING PROTEIN"/>
    <property type="match status" value="1"/>
</dbReference>
<keyword evidence="2" id="KW-0472">Membrane</keyword>
<evidence type="ECO:0000256" key="2">
    <source>
        <dbReference type="SAM" id="Phobius"/>
    </source>
</evidence>
<reference evidence="3" key="2">
    <citation type="journal article" date="2023" name="Microbiol Resour">
        <title>Decontamination and Annotation of the Draft Genome Sequence of the Oomycete Lagenidium giganteum ARSEF 373.</title>
        <authorList>
            <person name="Morgan W.R."/>
            <person name="Tartar A."/>
        </authorList>
    </citation>
    <scope>NUCLEOTIDE SEQUENCE</scope>
    <source>
        <strain evidence="3">ARSEF 373</strain>
    </source>
</reference>
<dbReference type="PANTHER" id="PTHR33690:SF3">
    <property type="entry name" value="UBIQUITIN-LIKE DOMAIN-CONTAINING PROTEIN"/>
    <property type="match status" value="1"/>
</dbReference>
<evidence type="ECO:0000256" key="1">
    <source>
        <dbReference type="SAM" id="MobiDB-lite"/>
    </source>
</evidence>
<dbReference type="AlphaFoldDB" id="A0AAV2YWB8"/>
<reference evidence="3" key="1">
    <citation type="submission" date="2022-11" db="EMBL/GenBank/DDBJ databases">
        <authorList>
            <person name="Morgan W.R."/>
            <person name="Tartar A."/>
        </authorList>
    </citation>
    <scope>NUCLEOTIDE SEQUENCE</scope>
    <source>
        <strain evidence="3">ARSEF 373</strain>
    </source>
</reference>
<keyword evidence="2" id="KW-0812">Transmembrane</keyword>
<feature type="compositionally biased region" description="Pro residues" evidence="1">
    <location>
        <begin position="47"/>
        <end position="59"/>
    </location>
</feature>
<evidence type="ECO:0000313" key="3">
    <source>
        <dbReference type="EMBL" id="DAZ98596.1"/>
    </source>
</evidence>
<gene>
    <name evidence="3" type="ORF">N0F65_001015</name>
</gene>
<protein>
    <recommendedName>
        <fullName evidence="5">DUF4605 domain-containing protein</fullName>
    </recommendedName>
</protein>
<organism evidence="3 4">
    <name type="scientific">Lagenidium giganteum</name>
    <dbReference type="NCBI Taxonomy" id="4803"/>
    <lineage>
        <taxon>Eukaryota</taxon>
        <taxon>Sar</taxon>
        <taxon>Stramenopiles</taxon>
        <taxon>Oomycota</taxon>
        <taxon>Peronosporomycetes</taxon>
        <taxon>Pythiales</taxon>
        <taxon>Pythiaceae</taxon>
    </lineage>
</organism>
<dbReference type="EMBL" id="DAKRPA010000102">
    <property type="protein sequence ID" value="DAZ98596.1"/>
    <property type="molecule type" value="Genomic_DNA"/>
</dbReference>
<feature type="region of interest" description="Disordered" evidence="1">
    <location>
        <begin position="13"/>
        <end position="64"/>
    </location>
</feature>
<proteinExistence type="predicted"/>
<feature type="transmembrane region" description="Helical" evidence="2">
    <location>
        <begin position="91"/>
        <end position="117"/>
    </location>
</feature>
<dbReference type="InterPro" id="IPR052502">
    <property type="entry name" value="FAM241_domain"/>
</dbReference>
<evidence type="ECO:0008006" key="5">
    <source>
        <dbReference type="Google" id="ProtNLM"/>
    </source>
</evidence>
<comment type="caution">
    <text evidence="3">The sequence shown here is derived from an EMBL/GenBank/DDBJ whole genome shotgun (WGS) entry which is preliminary data.</text>
</comment>
<accession>A0AAV2YWB8</accession>
<name>A0AAV2YWB8_9STRA</name>